<dbReference type="OrthoDB" id="10037706at2759"/>
<protein>
    <recommendedName>
        <fullName evidence="9">GOLD domain-containing protein</fullName>
    </recommendedName>
</protein>
<sequence length="228" mass="25948">MVVSVEMLLAFLVVIVVDHIQAITHRSTIDSKQFYASISLVFDITSKPGMNCFHEEFHVGDGIKISISTFNTQSQHLYMRITSPSEGFSEWFEGDDLVSYEGNATESGDHEICVTGRIRFGAVRVTLDIVAVNTELARESLDELLKRDRMQASLMGYVQSITEHTQRMSFSLRHRSFTVRRDTNLQHQNANYISTFSVLQTLFMIASGIVQVIIIRKLFYVDVSKIRI</sequence>
<dbReference type="InterPro" id="IPR015720">
    <property type="entry name" value="Emp24-like"/>
</dbReference>
<dbReference type="EMBL" id="JPKZ01000879">
    <property type="protein sequence ID" value="KHN85044.1"/>
    <property type="molecule type" value="Genomic_DNA"/>
</dbReference>
<dbReference type="Pfam" id="PF01105">
    <property type="entry name" value="EMP24_GP25L"/>
    <property type="match status" value="1"/>
</dbReference>
<feature type="chain" id="PRO_5002080387" description="GOLD domain-containing protein" evidence="8">
    <location>
        <begin position="23"/>
        <end position="228"/>
    </location>
</feature>
<comment type="similarity">
    <text evidence="2">Belongs to the EMP24/GP25L family.</text>
</comment>
<evidence type="ECO:0000256" key="2">
    <source>
        <dbReference type="ARBA" id="ARBA00007104"/>
    </source>
</evidence>
<organism evidence="10 11">
    <name type="scientific">Toxocara canis</name>
    <name type="common">Canine roundworm</name>
    <dbReference type="NCBI Taxonomy" id="6265"/>
    <lineage>
        <taxon>Eukaryota</taxon>
        <taxon>Metazoa</taxon>
        <taxon>Ecdysozoa</taxon>
        <taxon>Nematoda</taxon>
        <taxon>Chromadorea</taxon>
        <taxon>Rhabditida</taxon>
        <taxon>Spirurina</taxon>
        <taxon>Ascaridomorpha</taxon>
        <taxon>Ascaridoidea</taxon>
        <taxon>Toxocaridae</taxon>
        <taxon>Toxocara</taxon>
    </lineage>
</organism>
<proteinExistence type="inferred from homology"/>
<comment type="caution">
    <text evidence="10">The sequence shown here is derived from an EMBL/GenBank/DDBJ whole genome shotgun (WGS) entry which is preliminary data.</text>
</comment>
<feature type="signal peptide" evidence="8">
    <location>
        <begin position="1"/>
        <end position="22"/>
    </location>
</feature>
<evidence type="ECO:0000259" key="9">
    <source>
        <dbReference type="SMART" id="SM01190"/>
    </source>
</evidence>
<evidence type="ECO:0000313" key="10">
    <source>
        <dbReference type="EMBL" id="KHN85044.1"/>
    </source>
</evidence>
<accession>A0A0B2VUG0</accession>
<evidence type="ECO:0000256" key="1">
    <source>
        <dbReference type="ARBA" id="ARBA00004479"/>
    </source>
</evidence>
<dbReference type="OMA" id="WFTISLT"/>
<keyword evidence="4 8" id="KW-0732">Signal</keyword>
<keyword evidence="11" id="KW-1185">Reference proteome</keyword>
<dbReference type="PANTHER" id="PTHR22811">
    <property type="entry name" value="TRANSMEMBRANE EMP24 DOMAIN-CONTAINING PROTEIN"/>
    <property type="match status" value="1"/>
</dbReference>
<keyword evidence="3 7" id="KW-0812">Transmembrane</keyword>
<keyword evidence="5 7" id="KW-1133">Transmembrane helix</keyword>
<reference evidence="10 11" key="1">
    <citation type="submission" date="2014-11" db="EMBL/GenBank/DDBJ databases">
        <title>Genetic blueprint of the zoonotic pathogen Toxocara canis.</title>
        <authorList>
            <person name="Zhu X.-Q."/>
            <person name="Korhonen P.K."/>
            <person name="Cai H."/>
            <person name="Young N.D."/>
            <person name="Nejsum P."/>
            <person name="von Samson-Himmelstjerna G."/>
            <person name="Boag P.R."/>
            <person name="Tan P."/>
            <person name="Li Q."/>
            <person name="Min J."/>
            <person name="Yang Y."/>
            <person name="Wang X."/>
            <person name="Fang X."/>
            <person name="Hall R.S."/>
            <person name="Hofmann A."/>
            <person name="Sternberg P.W."/>
            <person name="Jex A.R."/>
            <person name="Gasser R.B."/>
        </authorList>
    </citation>
    <scope>NUCLEOTIDE SEQUENCE [LARGE SCALE GENOMIC DNA]</scope>
    <source>
        <strain evidence="10">PN_DK_2014</strain>
    </source>
</reference>
<feature type="domain" description="GOLD" evidence="9">
    <location>
        <begin position="41"/>
        <end position="220"/>
    </location>
</feature>
<evidence type="ECO:0000256" key="5">
    <source>
        <dbReference type="ARBA" id="ARBA00022989"/>
    </source>
</evidence>
<dbReference type="SMART" id="SM01190">
    <property type="entry name" value="EMP24_GP25L"/>
    <property type="match status" value="1"/>
</dbReference>
<evidence type="ECO:0000256" key="8">
    <source>
        <dbReference type="SAM" id="SignalP"/>
    </source>
</evidence>
<feature type="transmembrane region" description="Helical" evidence="7">
    <location>
        <begin position="192"/>
        <end position="215"/>
    </location>
</feature>
<gene>
    <name evidence="10" type="ORF">Tcan_07904</name>
</gene>
<evidence type="ECO:0000256" key="4">
    <source>
        <dbReference type="ARBA" id="ARBA00022729"/>
    </source>
</evidence>
<dbReference type="GO" id="GO:0016020">
    <property type="term" value="C:membrane"/>
    <property type="evidence" value="ECO:0007669"/>
    <property type="project" value="UniProtKB-SubCell"/>
</dbReference>
<evidence type="ECO:0000256" key="6">
    <source>
        <dbReference type="ARBA" id="ARBA00023136"/>
    </source>
</evidence>
<evidence type="ECO:0000256" key="7">
    <source>
        <dbReference type="SAM" id="Phobius"/>
    </source>
</evidence>
<name>A0A0B2VUG0_TOXCA</name>
<dbReference type="AlphaFoldDB" id="A0A0B2VUG0"/>
<comment type="subcellular location">
    <subcellularLocation>
        <location evidence="1">Membrane</location>
        <topology evidence="1">Single-pass type I membrane protein</topology>
    </subcellularLocation>
</comment>
<dbReference type="InterPro" id="IPR009038">
    <property type="entry name" value="GOLD_dom"/>
</dbReference>
<dbReference type="Proteomes" id="UP000031036">
    <property type="component" value="Unassembled WGS sequence"/>
</dbReference>
<evidence type="ECO:0000313" key="11">
    <source>
        <dbReference type="Proteomes" id="UP000031036"/>
    </source>
</evidence>
<keyword evidence="6 7" id="KW-0472">Membrane</keyword>
<evidence type="ECO:0000256" key="3">
    <source>
        <dbReference type="ARBA" id="ARBA00022692"/>
    </source>
</evidence>